<dbReference type="PROSITE" id="PS50048">
    <property type="entry name" value="ZN2_CY6_FUNGAL_2"/>
    <property type="match status" value="1"/>
</dbReference>
<sequence>MLPQARNAKASTHTSAKLTTAEAAAKKRARGEITCAECKRLKLKCDKKLPCSSCVRRGCSSICPQGSFTSGRGSRFIFTDTEHLHEKISQMSQRIRYLEEALAMFQSGVSTQPHPLLRDELLLIKFAPPPRQAESKEPPSDSEDMLAETIDAFGTLAIGNSGESRYFGRSGGSESLLMAGAEEDVPSVQKDSVPPVMPDLINRLGLIFPMGVGRSNDSQKFTEAITMLFECLPPTPRAWSLLEAYMENASWLFQPAKREHLIEDFLTPIYNAKKEHDDPAVNARVQISPHKLAVLFLVMAIGANVDFTLPPQNDEAERYYHYALAALALRCIFDSPLMETVQAILLLSHYRSTAGERHSRDGGWALIGLGCKLAQSVNRDPARWNMDENTANKRRRLFWELYSIDMFTSLAMGRPPSIELSYVDCTFPQDRTEAEAQFWNWKYMFTKNVFGSVIKLTLAADPPSYKTILELDRKVREKTLPPHLLPPTLKPKTGTDDDEFSANAYLQSNLLSQFRTQTMLYLHKSFFAQALMDYPENPLLSRYAPSFLAVSTCASTIIRTSVQHYEKVPEFCLRLWTMWSHLFSAAIIVGSIVTRAPSSNTASMAYLELGIAVSLFAKGAEDSPRARGAMAILVQLQAKASALFNQFHDGSHLPSPGPDLINDQGVAVDELAIFGGQTRVLFSKKLLQRRPNSDGPGRPTFYGGSENTLIPSTHPSSKSQSSVNQEQEDASMQCQDVHPSLMEYMSMLSSTTGDGTVASPHFMEQSGASEITGPSQFSAGPPQFSAGLPNSEFFPPQPLAEYSMRQADLTQNTPTRDFTYDPNLFGPFEQFYREAASAPSAPANMLEANDIRLRDPNAVANISDSRAYGVTDDRWMSYAR</sequence>
<dbReference type="AlphaFoldDB" id="A0A166Q6Q3"/>
<evidence type="ECO:0000256" key="3">
    <source>
        <dbReference type="ARBA" id="ARBA00023242"/>
    </source>
</evidence>
<evidence type="ECO:0000259" key="5">
    <source>
        <dbReference type="PROSITE" id="PS50048"/>
    </source>
</evidence>
<dbReference type="EMBL" id="KV417512">
    <property type="protein sequence ID" value="KZP26815.1"/>
    <property type="molecule type" value="Genomic_DNA"/>
</dbReference>
<dbReference type="STRING" id="436010.A0A166Q6Q3"/>
<keyword evidence="8" id="KW-1185">Reference proteome</keyword>
<dbReference type="SMART" id="SM00906">
    <property type="entry name" value="Fungal_trans"/>
    <property type="match status" value="1"/>
</dbReference>
<dbReference type="Pfam" id="PF04082">
    <property type="entry name" value="Fungal_trans"/>
    <property type="match status" value="1"/>
</dbReference>
<feature type="domain" description="4Fe-4S ferredoxin-type" evidence="6">
    <location>
        <begin position="41"/>
        <end position="73"/>
    </location>
</feature>
<dbReference type="InterPro" id="IPR036864">
    <property type="entry name" value="Zn2-C6_fun-type_DNA-bd_sf"/>
</dbReference>
<dbReference type="PROSITE" id="PS00463">
    <property type="entry name" value="ZN2_CY6_FUNGAL_1"/>
    <property type="match status" value="1"/>
</dbReference>
<accession>A0A166Q6Q3</accession>
<evidence type="ECO:0000259" key="6">
    <source>
        <dbReference type="PROSITE" id="PS51379"/>
    </source>
</evidence>
<dbReference type="Gene3D" id="4.10.240.10">
    <property type="entry name" value="Zn(2)-C6 fungal-type DNA-binding domain"/>
    <property type="match status" value="1"/>
</dbReference>
<evidence type="ECO:0000256" key="2">
    <source>
        <dbReference type="ARBA" id="ARBA00022723"/>
    </source>
</evidence>
<keyword evidence="3" id="KW-0539">Nucleus</keyword>
<dbReference type="InterPro" id="IPR001138">
    <property type="entry name" value="Zn2Cys6_DnaBD"/>
</dbReference>
<name>A0A166Q6Q3_9AGAM</name>
<comment type="subcellular location">
    <subcellularLocation>
        <location evidence="1">Nucleus</location>
    </subcellularLocation>
</comment>
<dbReference type="GO" id="GO:0006351">
    <property type="term" value="P:DNA-templated transcription"/>
    <property type="evidence" value="ECO:0007669"/>
    <property type="project" value="InterPro"/>
</dbReference>
<evidence type="ECO:0000256" key="1">
    <source>
        <dbReference type="ARBA" id="ARBA00004123"/>
    </source>
</evidence>
<proteinExistence type="predicted"/>
<dbReference type="CDD" id="cd12148">
    <property type="entry name" value="fungal_TF_MHR"/>
    <property type="match status" value="1"/>
</dbReference>
<dbReference type="GO" id="GO:0000981">
    <property type="term" value="F:DNA-binding transcription factor activity, RNA polymerase II-specific"/>
    <property type="evidence" value="ECO:0007669"/>
    <property type="project" value="InterPro"/>
</dbReference>
<feature type="region of interest" description="Disordered" evidence="4">
    <location>
        <begin position="687"/>
        <end position="733"/>
    </location>
</feature>
<dbReference type="OrthoDB" id="2399539at2759"/>
<evidence type="ECO:0000313" key="7">
    <source>
        <dbReference type="EMBL" id="KZP26815.1"/>
    </source>
</evidence>
<feature type="region of interest" description="Disordered" evidence="4">
    <location>
        <begin position="1"/>
        <end position="22"/>
    </location>
</feature>
<dbReference type="CDD" id="cd00067">
    <property type="entry name" value="GAL4"/>
    <property type="match status" value="1"/>
</dbReference>
<evidence type="ECO:0000256" key="4">
    <source>
        <dbReference type="SAM" id="MobiDB-lite"/>
    </source>
</evidence>
<dbReference type="InterPro" id="IPR007219">
    <property type="entry name" value="XnlR_reg_dom"/>
</dbReference>
<dbReference type="InterPro" id="IPR050613">
    <property type="entry name" value="Sec_Metabolite_Reg"/>
</dbReference>
<dbReference type="PANTHER" id="PTHR31001:SF56">
    <property type="entry name" value="ZN(2)-C6 FUNGAL-TYPE DOMAIN-CONTAINING PROTEIN"/>
    <property type="match status" value="1"/>
</dbReference>
<organism evidence="7 8">
    <name type="scientific">Athelia psychrophila</name>
    <dbReference type="NCBI Taxonomy" id="1759441"/>
    <lineage>
        <taxon>Eukaryota</taxon>
        <taxon>Fungi</taxon>
        <taxon>Dikarya</taxon>
        <taxon>Basidiomycota</taxon>
        <taxon>Agaricomycotina</taxon>
        <taxon>Agaricomycetes</taxon>
        <taxon>Agaricomycetidae</taxon>
        <taxon>Atheliales</taxon>
        <taxon>Atheliaceae</taxon>
        <taxon>Athelia</taxon>
    </lineage>
</organism>
<dbReference type="PANTHER" id="PTHR31001">
    <property type="entry name" value="UNCHARACTERIZED TRANSCRIPTIONAL REGULATORY PROTEIN"/>
    <property type="match status" value="1"/>
</dbReference>
<dbReference type="InterPro" id="IPR017896">
    <property type="entry name" value="4Fe4S_Fe-S-bd"/>
</dbReference>
<dbReference type="PROSITE" id="PS51379">
    <property type="entry name" value="4FE4S_FER_2"/>
    <property type="match status" value="1"/>
</dbReference>
<feature type="domain" description="Zn(2)-C6 fungal-type" evidence="5">
    <location>
        <begin position="34"/>
        <end position="63"/>
    </location>
</feature>
<protein>
    <recommendedName>
        <fullName evidence="9">Zn(2)-C6 fungal-type domain-containing protein</fullName>
    </recommendedName>
</protein>
<dbReference type="SUPFAM" id="SSF57701">
    <property type="entry name" value="Zn2/Cys6 DNA-binding domain"/>
    <property type="match status" value="1"/>
</dbReference>
<dbReference type="SMART" id="SM00066">
    <property type="entry name" value="GAL4"/>
    <property type="match status" value="1"/>
</dbReference>
<keyword evidence="2" id="KW-0479">Metal-binding</keyword>
<reference evidence="7 8" key="1">
    <citation type="journal article" date="2016" name="Mol. Biol. Evol.">
        <title>Comparative Genomics of Early-Diverging Mushroom-Forming Fungi Provides Insights into the Origins of Lignocellulose Decay Capabilities.</title>
        <authorList>
            <person name="Nagy L.G."/>
            <person name="Riley R."/>
            <person name="Tritt A."/>
            <person name="Adam C."/>
            <person name="Daum C."/>
            <person name="Floudas D."/>
            <person name="Sun H."/>
            <person name="Yadav J.S."/>
            <person name="Pangilinan J."/>
            <person name="Larsson K.H."/>
            <person name="Matsuura K."/>
            <person name="Barry K."/>
            <person name="Labutti K."/>
            <person name="Kuo R."/>
            <person name="Ohm R.A."/>
            <person name="Bhattacharya S.S."/>
            <person name="Shirouzu T."/>
            <person name="Yoshinaga Y."/>
            <person name="Martin F.M."/>
            <person name="Grigoriev I.V."/>
            <person name="Hibbett D.S."/>
        </authorList>
    </citation>
    <scope>NUCLEOTIDE SEQUENCE [LARGE SCALE GENOMIC DNA]</scope>
    <source>
        <strain evidence="7 8">CBS 109695</strain>
    </source>
</reference>
<gene>
    <name evidence="7" type="ORF">FIBSPDRAFT_731829</name>
</gene>
<evidence type="ECO:0008006" key="9">
    <source>
        <dbReference type="Google" id="ProtNLM"/>
    </source>
</evidence>
<dbReference type="GO" id="GO:0003677">
    <property type="term" value="F:DNA binding"/>
    <property type="evidence" value="ECO:0007669"/>
    <property type="project" value="InterPro"/>
</dbReference>
<feature type="compositionally biased region" description="Low complexity" evidence="4">
    <location>
        <begin position="712"/>
        <end position="722"/>
    </location>
</feature>
<dbReference type="GO" id="GO:0005634">
    <property type="term" value="C:nucleus"/>
    <property type="evidence" value="ECO:0007669"/>
    <property type="project" value="UniProtKB-SubCell"/>
</dbReference>
<dbReference type="Proteomes" id="UP000076532">
    <property type="component" value="Unassembled WGS sequence"/>
</dbReference>
<dbReference type="GO" id="GO:0008270">
    <property type="term" value="F:zinc ion binding"/>
    <property type="evidence" value="ECO:0007669"/>
    <property type="project" value="InterPro"/>
</dbReference>
<evidence type="ECO:0000313" key="8">
    <source>
        <dbReference type="Proteomes" id="UP000076532"/>
    </source>
</evidence>